<dbReference type="InterPro" id="IPR015943">
    <property type="entry name" value="WD40/YVTN_repeat-like_dom_sf"/>
</dbReference>
<dbReference type="eggNOG" id="KOG1407">
    <property type="taxonomic scope" value="Eukaryota"/>
</dbReference>
<dbReference type="InterPro" id="IPR040132">
    <property type="entry name" value="Tex1/THOC3"/>
</dbReference>
<dbReference type="STRING" id="564608.C1MGS6"/>
<dbReference type="InterPro" id="IPR001680">
    <property type="entry name" value="WD40_rpt"/>
</dbReference>
<dbReference type="GeneID" id="9680801"/>
<accession>C1MGS6</accession>
<dbReference type="SUPFAM" id="SSF50978">
    <property type="entry name" value="WD40 repeat-like"/>
    <property type="match status" value="1"/>
</dbReference>
<dbReference type="CDD" id="cd00200">
    <property type="entry name" value="WD40"/>
    <property type="match status" value="1"/>
</dbReference>
<dbReference type="PROSITE" id="PS00678">
    <property type="entry name" value="WD_REPEATS_1"/>
    <property type="match status" value="1"/>
</dbReference>
<dbReference type="SMART" id="SM00320">
    <property type="entry name" value="WD40"/>
    <property type="match status" value="6"/>
</dbReference>
<protein>
    <submittedName>
        <fullName evidence="6">Predicted protein</fullName>
    </submittedName>
</protein>
<feature type="compositionally biased region" description="Basic and acidic residues" evidence="5">
    <location>
        <begin position="298"/>
        <end position="307"/>
    </location>
</feature>
<comment type="similarity">
    <text evidence="3">Belongs to the THOC3 family.</text>
</comment>
<dbReference type="PROSITE" id="PS50294">
    <property type="entry name" value="WD_REPEATS_REGION"/>
    <property type="match status" value="3"/>
</dbReference>
<dbReference type="AlphaFoldDB" id="C1MGS6"/>
<organism evidence="7">
    <name type="scientific">Micromonas pusilla (strain CCMP1545)</name>
    <name type="common">Picoplanktonic green alga</name>
    <dbReference type="NCBI Taxonomy" id="564608"/>
    <lineage>
        <taxon>Eukaryota</taxon>
        <taxon>Viridiplantae</taxon>
        <taxon>Chlorophyta</taxon>
        <taxon>Mamiellophyceae</taxon>
        <taxon>Mamiellales</taxon>
        <taxon>Mamiellaceae</taxon>
        <taxon>Micromonas</taxon>
    </lineage>
</organism>
<dbReference type="EMBL" id="GG663735">
    <property type="protein sequence ID" value="EEH60079.1"/>
    <property type="molecule type" value="Genomic_DNA"/>
</dbReference>
<dbReference type="RefSeq" id="XP_003054827.1">
    <property type="nucleotide sequence ID" value="XM_003054781.1"/>
</dbReference>
<dbReference type="OrthoDB" id="340259at2759"/>
<evidence type="ECO:0000256" key="2">
    <source>
        <dbReference type="ARBA" id="ARBA00022737"/>
    </source>
</evidence>
<dbReference type="PANTHER" id="PTHR22839">
    <property type="entry name" value="THO COMPLEX SUBUNIT 3 THO3"/>
    <property type="match status" value="1"/>
</dbReference>
<feature type="repeat" description="WD" evidence="4">
    <location>
        <begin position="15"/>
        <end position="49"/>
    </location>
</feature>
<keyword evidence="2" id="KW-0677">Repeat</keyword>
<proteinExistence type="inferred from homology"/>
<dbReference type="Pfam" id="PF25174">
    <property type="entry name" value="Beta-prop_THOC3"/>
    <property type="match status" value="1"/>
</dbReference>
<reference evidence="6 7" key="1">
    <citation type="journal article" date="2009" name="Science">
        <title>Green evolution and dynamic adaptations revealed by genomes of the marine picoeukaryotes Micromonas.</title>
        <authorList>
            <person name="Worden A.Z."/>
            <person name="Lee J.H."/>
            <person name="Mock T."/>
            <person name="Rouze P."/>
            <person name="Simmons M.P."/>
            <person name="Aerts A.L."/>
            <person name="Allen A.E."/>
            <person name="Cuvelier M.L."/>
            <person name="Derelle E."/>
            <person name="Everett M.V."/>
            <person name="Foulon E."/>
            <person name="Grimwood J."/>
            <person name="Gundlach H."/>
            <person name="Henrissat B."/>
            <person name="Napoli C."/>
            <person name="McDonald S.M."/>
            <person name="Parker M.S."/>
            <person name="Rombauts S."/>
            <person name="Salamov A."/>
            <person name="Von Dassow P."/>
            <person name="Badger J.H."/>
            <person name="Coutinho P.M."/>
            <person name="Demir E."/>
            <person name="Dubchak I."/>
            <person name="Gentemann C."/>
            <person name="Eikrem W."/>
            <person name="Gready J.E."/>
            <person name="John U."/>
            <person name="Lanier W."/>
            <person name="Lindquist E.A."/>
            <person name="Lucas S."/>
            <person name="Mayer K.F."/>
            <person name="Moreau H."/>
            <person name="Not F."/>
            <person name="Otillar R."/>
            <person name="Panaud O."/>
            <person name="Pangilinan J."/>
            <person name="Paulsen I."/>
            <person name="Piegu B."/>
            <person name="Poliakov A."/>
            <person name="Robbens S."/>
            <person name="Schmutz J."/>
            <person name="Toulza E."/>
            <person name="Wyss T."/>
            <person name="Zelensky A."/>
            <person name="Zhou K."/>
            <person name="Armbrust E.V."/>
            <person name="Bhattacharya D."/>
            <person name="Goodenough U.W."/>
            <person name="Van de Peer Y."/>
            <person name="Grigoriev I.V."/>
        </authorList>
    </citation>
    <scope>NUCLEOTIDE SEQUENCE [LARGE SCALE GENOMIC DNA]</scope>
    <source>
        <strain evidence="6 7">CCMP1545</strain>
    </source>
</reference>
<evidence type="ECO:0000313" key="7">
    <source>
        <dbReference type="Proteomes" id="UP000001876"/>
    </source>
</evidence>
<keyword evidence="1 4" id="KW-0853">WD repeat</keyword>
<evidence type="ECO:0000256" key="4">
    <source>
        <dbReference type="PROSITE-ProRule" id="PRU00221"/>
    </source>
</evidence>
<dbReference type="GO" id="GO:0006406">
    <property type="term" value="P:mRNA export from nucleus"/>
    <property type="evidence" value="ECO:0007669"/>
    <property type="project" value="InterPro"/>
</dbReference>
<gene>
    <name evidence="6" type="ORF">MICPUCDRAFT_43771</name>
</gene>
<dbReference type="InterPro" id="IPR020472">
    <property type="entry name" value="WD40_PAC1"/>
</dbReference>
<evidence type="ECO:0000256" key="3">
    <source>
        <dbReference type="ARBA" id="ARBA00046343"/>
    </source>
</evidence>
<keyword evidence="7" id="KW-1185">Reference proteome</keyword>
<evidence type="ECO:0000256" key="5">
    <source>
        <dbReference type="SAM" id="MobiDB-lite"/>
    </source>
</evidence>
<dbReference type="PANTHER" id="PTHR22839:SF0">
    <property type="entry name" value="THO COMPLEX SUBUNIT 3"/>
    <property type="match status" value="1"/>
</dbReference>
<name>C1MGS6_MICPC</name>
<dbReference type="Proteomes" id="UP000001876">
    <property type="component" value="Unassembled WGS sequence"/>
</dbReference>
<evidence type="ECO:0000256" key="1">
    <source>
        <dbReference type="ARBA" id="ARBA00022574"/>
    </source>
</evidence>
<feature type="repeat" description="WD" evidence="4">
    <location>
        <begin position="60"/>
        <end position="93"/>
    </location>
</feature>
<feature type="region of interest" description="Disordered" evidence="5">
    <location>
        <begin position="298"/>
        <end position="319"/>
    </location>
</feature>
<dbReference type="InterPro" id="IPR019775">
    <property type="entry name" value="WD40_repeat_CS"/>
</dbReference>
<dbReference type="Gene3D" id="2.130.10.10">
    <property type="entry name" value="YVTN repeat-like/Quinoprotein amine dehydrogenase"/>
    <property type="match status" value="3"/>
</dbReference>
<evidence type="ECO:0000313" key="6">
    <source>
        <dbReference type="EMBL" id="EEH60079.1"/>
    </source>
</evidence>
<sequence length="319" mass="34000">MVAAFDTAGAISREIVGHKKKVHSVAWNRAGRKLASGSVDQSARVWDVEHGVQSGKEIELKGHSDSVDQLTWDPSQSDVLASVSADKTLRIWDARAAGGSRCVAKVDTSGENINVAWSPDGGTIAVGDRDDVVSFVDARKHKIIKTTKFPFEVNEIDWDNAGARFYLTTGLGTVEVLEFPSMTAAHTIHAHTAGCYCIAFDPTGAHFAVGSADALVSIWDARESACVRTVPRLEWPVRTLSFSADGTYLASASEDLFIDIADVATGECAHKITTRAASNAVAWSPTELLLAYAGDDKAGEGGGREGTIRIWGKPGARSD</sequence>
<dbReference type="GO" id="GO:0000445">
    <property type="term" value="C:THO complex part of transcription export complex"/>
    <property type="evidence" value="ECO:0007669"/>
    <property type="project" value="TreeGrafter"/>
</dbReference>
<dbReference type="PROSITE" id="PS50082">
    <property type="entry name" value="WD_REPEATS_2"/>
    <property type="match status" value="3"/>
</dbReference>
<feature type="repeat" description="WD" evidence="4">
    <location>
        <begin position="188"/>
        <end position="229"/>
    </location>
</feature>
<dbReference type="OMA" id="WNADGRH"/>
<dbReference type="KEGG" id="mpp:MICPUCDRAFT_43771"/>
<dbReference type="PRINTS" id="PR00320">
    <property type="entry name" value="GPROTEINBRPT"/>
</dbReference>
<dbReference type="InterPro" id="IPR036322">
    <property type="entry name" value="WD40_repeat_dom_sf"/>
</dbReference>